<dbReference type="CDD" id="cd04179">
    <property type="entry name" value="DPM_DPG-synthase_like"/>
    <property type="match status" value="1"/>
</dbReference>
<dbReference type="Pfam" id="PF00535">
    <property type="entry name" value="Glycos_transf_2"/>
    <property type="match status" value="1"/>
</dbReference>
<reference evidence="2 3" key="1">
    <citation type="journal article" date="2016" name="Nat. Commun.">
        <title>Thousands of microbial genomes shed light on interconnected biogeochemical processes in an aquifer system.</title>
        <authorList>
            <person name="Anantharaman K."/>
            <person name="Brown C.T."/>
            <person name="Hug L.A."/>
            <person name="Sharon I."/>
            <person name="Castelle C.J."/>
            <person name="Probst A.J."/>
            <person name="Thomas B.C."/>
            <person name="Singh A."/>
            <person name="Wilkins M.J."/>
            <person name="Karaoz U."/>
            <person name="Brodie E.L."/>
            <person name="Williams K.H."/>
            <person name="Hubbard S.S."/>
            <person name="Banfield J.F."/>
        </authorList>
    </citation>
    <scope>NUCLEOTIDE SEQUENCE [LARGE SCALE GENOMIC DNA]</scope>
</reference>
<dbReference type="Proteomes" id="UP000179233">
    <property type="component" value="Unassembled WGS sequence"/>
</dbReference>
<protein>
    <recommendedName>
        <fullName evidence="1">Glycosyltransferase 2-like domain-containing protein</fullName>
    </recommendedName>
</protein>
<feature type="domain" description="Glycosyltransferase 2-like" evidence="1">
    <location>
        <begin position="5"/>
        <end position="96"/>
    </location>
</feature>
<dbReference type="PANTHER" id="PTHR48090">
    <property type="entry name" value="UNDECAPRENYL-PHOSPHATE 4-DEOXY-4-FORMAMIDO-L-ARABINOSE TRANSFERASE-RELATED"/>
    <property type="match status" value="1"/>
</dbReference>
<dbReference type="PANTHER" id="PTHR48090:SF7">
    <property type="entry name" value="RFBJ PROTEIN"/>
    <property type="match status" value="1"/>
</dbReference>
<accession>A0A1G1VU35</accession>
<dbReference type="AlphaFoldDB" id="A0A1G1VU35"/>
<dbReference type="EMBL" id="MHCJ01000003">
    <property type="protein sequence ID" value="OGY18909.1"/>
    <property type="molecule type" value="Genomic_DNA"/>
</dbReference>
<dbReference type="Gene3D" id="3.90.550.10">
    <property type="entry name" value="Spore Coat Polysaccharide Biosynthesis Protein SpsA, Chain A"/>
    <property type="match status" value="1"/>
</dbReference>
<dbReference type="InterPro" id="IPR029044">
    <property type="entry name" value="Nucleotide-diphossugar_trans"/>
</dbReference>
<gene>
    <name evidence="2" type="ORF">A2786_05465</name>
</gene>
<dbReference type="InterPro" id="IPR001173">
    <property type="entry name" value="Glyco_trans_2-like"/>
</dbReference>
<evidence type="ECO:0000313" key="3">
    <source>
        <dbReference type="Proteomes" id="UP000179233"/>
    </source>
</evidence>
<name>A0A1G1VU35_9BACT</name>
<dbReference type="InterPro" id="IPR050256">
    <property type="entry name" value="Glycosyltransferase_2"/>
</dbReference>
<comment type="caution">
    <text evidence="2">The sequence shown here is derived from an EMBL/GenBank/DDBJ whole genome shotgun (WGS) entry which is preliminary data.</text>
</comment>
<dbReference type="SUPFAM" id="SSF53448">
    <property type="entry name" value="Nucleotide-diphospho-sugar transferases"/>
    <property type="match status" value="1"/>
</dbReference>
<sequence>MNGFSIIIPVYNEELILASAAESLIVSLTRLKVRDFEILFCENGSTDSTMKILSALAKKHHQVKCFSFPSPNFGKALLMGVSRARYETVFLFNADWIDLNFLQEAYTLRHTSDIVVGSKTLNPNLDRRPVYRKLGTRALVFLLRTLFGFQGSDTHGLKLLSRSSVLALLRLCITEEIIETELLLRAKHQGLIIREIPCAIVEIRPARISFFRRGFRVLRELIRLKLSLHYG</sequence>
<evidence type="ECO:0000313" key="2">
    <source>
        <dbReference type="EMBL" id="OGY18909.1"/>
    </source>
</evidence>
<evidence type="ECO:0000259" key="1">
    <source>
        <dbReference type="Pfam" id="PF00535"/>
    </source>
</evidence>
<organism evidence="2 3">
    <name type="scientific">Candidatus Chisholmbacteria bacterium RIFCSPHIGHO2_01_FULL_52_32</name>
    <dbReference type="NCBI Taxonomy" id="1797591"/>
    <lineage>
        <taxon>Bacteria</taxon>
        <taxon>Candidatus Chisholmiibacteriota</taxon>
    </lineage>
</organism>
<proteinExistence type="predicted"/>